<dbReference type="RefSeq" id="WP_174583556.1">
    <property type="nucleotide sequence ID" value="NZ_CAJNOB010000052.1"/>
</dbReference>
<feature type="region of interest" description="Disordered" evidence="1">
    <location>
        <begin position="50"/>
        <end position="72"/>
    </location>
</feature>
<name>A0A8J2BS45_9BACT</name>
<keyword evidence="3" id="KW-1185">Reference proteome</keyword>
<gene>
    <name evidence="2" type="ORF">MPNT_560007</name>
</gene>
<proteinExistence type="predicted"/>
<comment type="caution">
    <text evidence="2">The sequence shown here is derived from an EMBL/GenBank/DDBJ whole genome shotgun (WGS) entry which is preliminary data.</text>
</comment>
<dbReference type="EMBL" id="CAJNOB010000052">
    <property type="protein sequence ID" value="CAF0703351.1"/>
    <property type="molecule type" value="Genomic_DNA"/>
</dbReference>
<reference evidence="2" key="1">
    <citation type="submission" date="2021-02" db="EMBL/GenBank/DDBJ databases">
        <authorList>
            <person name="Cremers G."/>
            <person name="Picone N."/>
        </authorList>
    </citation>
    <scope>NUCLEOTIDE SEQUENCE</scope>
    <source>
        <strain evidence="2">PQ17</strain>
    </source>
</reference>
<sequence length="101" mass="11031">MRRSSAGGKGGVAGVDGLTFERIEEERVGGVVGSMGRTEAIRRVWMRETGGKAEAAKDGHPRRSDGPDGGRSYTLARSLKWVYRKKSIPIEKGEVPWMGQE</sequence>
<evidence type="ECO:0000313" key="3">
    <source>
        <dbReference type="Proteomes" id="UP000663859"/>
    </source>
</evidence>
<evidence type="ECO:0000256" key="1">
    <source>
        <dbReference type="SAM" id="MobiDB-lite"/>
    </source>
</evidence>
<accession>A0A8J2BS45</accession>
<feature type="compositionally biased region" description="Basic and acidic residues" evidence="1">
    <location>
        <begin position="50"/>
        <end position="68"/>
    </location>
</feature>
<dbReference type="Proteomes" id="UP000663859">
    <property type="component" value="Unassembled WGS sequence"/>
</dbReference>
<evidence type="ECO:0000313" key="2">
    <source>
        <dbReference type="EMBL" id="CAF0703351.1"/>
    </source>
</evidence>
<organism evidence="2 3">
    <name type="scientific">Candidatus Methylacidithermus pantelleriae</name>
    <dbReference type="NCBI Taxonomy" id="2744239"/>
    <lineage>
        <taxon>Bacteria</taxon>
        <taxon>Pseudomonadati</taxon>
        <taxon>Verrucomicrobiota</taxon>
        <taxon>Methylacidiphilae</taxon>
        <taxon>Methylacidiphilales</taxon>
        <taxon>Methylacidiphilaceae</taxon>
        <taxon>Candidatus Methylacidithermus</taxon>
    </lineage>
</organism>
<dbReference type="AlphaFoldDB" id="A0A8J2BS45"/>
<protein>
    <submittedName>
        <fullName evidence="2">Uncharacterized protein</fullName>
    </submittedName>
</protein>